<keyword evidence="5" id="KW-0804">Transcription</keyword>
<dbReference type="PROSITE" id="PS50048">
    <property type="entry name" value="ZN2_CY6_FUNGAL_2"/>
    <property type="match status" value="1"/>
</dbReference>
<dbReference type="Pfam" id="PF00172">
    <property type="entry name" value="Zn_clus"/>
    <property type="match status" value="1"/>
</dbReference>
<evidence type="ECO:0000256" key="2">
    <source>
        <dbReference type="ARBA" id="ARBA00022833"/>
    </source>
</evidence>
<dbReference type="EMBL" id="KZ821289">
    <property type="protein sequence ID" value="PYH40345.1"/>
    <property type="molecule type" value="Genomic_DNA"/>
</dbReference>
<dbReference type="CDD" id="cd00067">
    <property type="entry name" value="GAL4"/>
    <property type="match status" value="1"/>
</dbReference>
<keyword evidence="1" id="KW-0479">Metal-binding</keyword>
<dbReference type="InterPro" id="IPR052360">
    <property type="entry name" value="Transcr_Regulatory_Proteins"/>
</dbReference>
<name>A0A318YZE1_9EURO</name>
<dbReference type="Proteomes" id="UP000248349">
    <property type="component" value="Unassembled WGS sequence"/>
</dbReference>
<feature type="domain" description="Zn(2)-C6 fungal-type" evidence="7">
    <location>
        <begin position="20"/>
        <end position="48"/>
    </location>
</feature>
<dbReference type="PROSITE" id="PS00463">
    <property type="entry name" value="ZN2_CY6_FUNGAL_1"/>
    <property type="match status" value="1"/>
</dbReference>
<evidence type="ECO:0000256" key="5">
    <source>
        <dbReference type="ARBA" id="ARBA00023163"/>
    </source>
</evidence>
<organism evidence="8 9">
    <name type="scientific">Aspergillus saccharolyticus JOP 1030-1</name>
    <dbReference type="NCBI Taxonomy" id="1450539"/>
    <lineage>
        <taxon>Eukaryota</taxon>
        <taxon>Fungi</taxon>
        <taxon>Dikarya</taxon>
        <taxon>Ascomycota</taxon>
        <taxon>Pezizomycotina</taxon>
        <taxon>Eurotiomycetes</taxon>
        <taxon>Eurotiomycetidae</taxon>
        <taxon>Eurotiales</taxon>
        <taxon>Aspergillaceae</taxon>
        <taxon>Aspergillus</taxon>
        <taxon>Aspergillus subgen. Circumdati</taxon>
    </lineage>
</organism>
<dbReference type="GO" id="GO:0009893">
    <property type="term" value="P:positive regulation of metabolic process"/>
    <property type="evidence" value="ECO:0007669"/>
    <property type="project" value="UniProtKB-ARBA"/>
</dbReference>
<dbReference type="RefSeq" id="XP_025426327.1">
    <property type="nucleotide sequence ID" value="XM_025572344.1"/>
</dbReference>
<dbReference type="GO" id="GO:0003677">
    <property type="term" value="F:DNA binding"/>
    <property type="evidence" value="ECO:0007669"/>
    <property type="project" value="UniProtKB-KW"/>
</dbReference>
<dbReference type="Gene3D" id="4.10.240.10">
    <property type="entry name" value="Zn(2)-C6 fungal-type DNA-binding domain"/>
    <property type="match status" value="1"/>
</dbReference>
<accession>A0A318YZE1</accession>
<dbReference type="SUPFAM" id="SSF57701">
    <property type="entry name" value="Zn2/Cys6 DNA-binding domain"/>
    <property type="match status" value="1"/>
</dbReference>
<evidence type="ECO:0000256" key="4">
    <source>
        <dbReference type="ARBA" id="ARBA00023125"/>
    </source>
</evidence>
<keyword evidence="3" id="KW-0805">Transcription regulation</keyword>
<dbReference type="AlphaFoldDB" id="A0A318YZE1"/>
<keyword evidence="6" id="KW-0539">Nucleus</keyword>
<dbReference type="PANTHER" id="PTHR36206:SF12">
    <property type="entry name" value="ASPERCRYPTIN BIOSYNTHESIS CLUSTER-SPECIFIC TRANSCRIPTION REGULATOR ATNN-RELATED"/>
    <property type="match status" value="1"/>
</dbReference>
<evidence type="ECO:0000313" key="8">
    <source>
        <dbReference type="EMBL" id="PYH40345.1"/>
    </source>
</evidence>
<dbReference type="InterPro" id="IPR036864">
    <property type="entry name" value="Zn2-C6_fun-type_DNA-bd_sf"/>
</dbReference>
<dbReference type="OrthoDB" id="2593732at2759"/>
<dbReference type="GO" id="GO:0000981">
    <property type="term" value="F:DNA-binding transcription factor activity, RNA polymerase II-specific"/>
    <property type="evidence" value="ECO:0007669"/>
    <property type="project" value="InterPro"/>
</dbReference>
<dbReference type="STRING" id="1450539.A0A318YZE1"/>
<dbReference type="PANTHER" id="PTHR36206">
    <property type="entry name" value="ASPERCRYPTIN BIOSYNTHESIS CLUSTER-SPECIFIC TRANSCRIPTION REGULATOR ATNN-RELATED"/>
    <property type="match status" value="1"/>
</dbReference>
<keyword evidence="4" id="KW-0238">DNA-binding</keyword>
<evidence type="ECO:0000313" key="9">
    <source>
        <dbReference type="Proteomes" id="UP000248349"/>
    </source>
</evidence>
<evidence type="ECO:0000259" key="7">
    <source>
        <dbReference type="PROSITE" id="PS50048"/>
    </source>
</evidence>
<gene>
    <name evidence="8" type="ORF">BP01DRAFT_308553</name>
</gene>
<sequence>MARVAPQERKRAYRPKTRTGCLTCKYRRIKCSEERPACSQCTSTSRVCDGYENPAPAQSSSLTATRLSSHARRLIPRSFSTPSLDLFGGEEERRSFQFFIAKTAPQLAGDFECAFWERLLLQSVHHEPAIRHVTVALGSLHECFERNAGNPTSSGSQAVQDSFALRQYLRAVRCLTSSTSGSQPLDVCLIACILFACFEAMRGQSGSAITHITSGLKILDELRTSTMGTSVTLSVGRTPYVPLEIVCGLFTRLQAQITVDAGSISDQFARQTVHRRSVARCNLWPELVIDPNRPMVFHSLADARETLEIYTYYYRQRSTELRSENAPAELPSVQEHTGPTPSINSAAVNLRDTSMSLLAQWSIALDRFLRARGAPLTERERRAVAILQLRKLDYLISLDIFQPAGQAEAGDHVQWDRYCSFFAEMATLAESIVPLPSSASPGRNCSCSVSPPKTFSLDLGIIAAMFNVAVRCRDPHIRRRAVGVLRASAVQEGIWNSAVVAAIAEKWIEIEEEGLEDVTSCADVPTVARLSDFLPIFDAEEPRALVYFSRSAMVSLGSARAELFRW</sequence>
<proteinExistence type="predicted"/>
<dbReference type="InterPro" id="IPR001138">
    <property type="entry name" value="Zn2Cys6_DnaBD"/>
</dbReference>
<keyword evidence="2" id="KW-0862">Zinc</keyword>
<evidence type="ECO:0000256" key="1">
    <source>
        <dbReference type="ARBA" id="ARBA00022723"/>
    </source>
</evidence>
<protein>
    <recommendedName>
        <fullName evidence="7">Zn(2)-C6 fungal-type domain-containing protein</fullName>
    </recommendedName>
</protein>
<evidence type="ECO:0000256" key="6">
    <source>
        <dbReference type="ARBA" id="ARBA00023242"/>
    </source>
</evidence>
<dbReference type="GeneID" id="37073572"/>
<dbReference type="GO" id="GO:0008270">
    <property type="term" value="F:zinc ion binding"/>
    <property type="evidence" value="ECO:0007669"/>
    <property type="project" value="InterPro"/>
</dbReference>
<dbReference type="SMART" id="SM00066">
    <property type="entry name" value="GAL4"/>
    <property type="match status" value="1"/>
</dbReference>
<evidence type="ECO:0000256" key="3">
    <source>
        <dbReference type="ARBA" id="ARBA00023015"/>
    </source>
</evidence>
<keyword evidence="9" id="KW-1185">Reference proteome</keyword>
<reference evidence="8 9" key="1">
    <citation type="submission" date="2016-12" db="EMBL/GenBank/DDBJ databases">
        <title>The genomes of Aspergillus section Nigri reveals drivers in fungal speciation.</title>
        <authorList>
            <consortium name="DOE Joint Genome Institute"/>
            <person name="Vesth T.C."/>
            <person name="Nybo J."/>
            <person name="Theobald S."/>
            <person name="Brandl J."/>
            <person name="Frisvad J.C."/>
            <person name="Nielsen K.F."/>
            <person name="Lyhne E.K."/>
            <person name="Kogle M.E."/>
            <person name="Kuo A."/>
            <person name="Riley R."/>
            <person name="Clum A."/>
            <person name="Nolan M."/>
            <person name="Lipzen A."/>
            <person name="Salamov A."/>
            <person name="Henrissat B."/>
            <person name="Wiebenga A."/>
            <person name="De Vries R.P."/>
            <person name="Grigoriev I.V."/>
            <person name="Mortensen U.H."/>
            <person name="Andersen M.R."/>
            <person name="Baker S.E."/>
        </authorList>
    </citation>
    <scope>NUCLEOTIDE SEQUENCE [LARGE SCALE GENOMIC DNA]</scope>
    <source>
        <strain evidence="8 9">JOP 1030-1</strain>
    </source>
</reference>